<keyword evidence="1" id="KW-0378">Hydrolase</keyword>
<comment type="subcellular location">
    <subcellularLocation>
        <location evidence="1">Virion</location>
    </subcellularLocation>
    <subcellularLocation>
        <location evidence="1">Host cell inner membrane</location>
        <topology evidence="1">Single-pass membrane protein</topology>
    </subcellularLocation>
    <text evidence="1">The gp15-gp16 complex spans the periplasm and the cytoplasmic membrane.</text>
</comment>
<keyword evidence="1" id="KW-0929">Antimicrobial</keyword>
<dbReference type="GO" id="GO:0020002">
    <property type="term" value="C:host cell plasma membrane"/>
    <property type="evidence" value="ECO:0007669"/>
    <property type="project" value="UniProtKB-SubCell"/>
</dbReference>
<keyword evidence="1" id="KW-1133">Transmembrane helix</keyword>
<accession>A0AAU6PXT5</accession>
<feature type="active site" evidence="1">
    <location>
        <position position="37"/>
    </location>
</feature>
<comment type="function">
    <text evidence="1">Component of the cylindrical core that assembles on the inner surface of the capsid during capsid formation and plays a role in viral DNA ejection into the host cell. The inner core is composed of stacked rings of gp14, gp15 and gp16 proteins. Following binding to the host cell surface, the internal core is disassembled and gp16 is ejected along with gp14 and gp15 into the infected cell. Gp16 probably inserts in the host inner membrane and remains associated with gp15. The gp15-gp16 complex binds to both the viral DNA and the host inner membrane, probably escorting the leading end of the genome through the periplasm and controlling the extent of DNA translocated into the host cell. Functions as an exolysin that catalyzes the cleavage of the glycosidic bonds between N-acetylmuramic acid and N-acetylglucosamine residues in peptidoglycans allowing the local digestion of the bacterial peptidoglycan wall.</text>
</comment>
<comment type="domain">
    <text evidence="1">The N-terminus contains the transglycosylase activity. The C-terminus is essential for the viral DNA translocation into the host cytoplasm.</text>
</comment>
<dbReference type="GO" id="GO:0008933">
    <property type="term" value="F:peptidoglycan lytic transglycosylase activity"/>
    <property type="evidence" value="ECO:0007669"/>
    <property type="project" value="UniProtKB-UniRule"/>
</dbReference>
<keyword evidence="1" id="KW-1235">Degradation of host cell envelope components during virus entry</keyword>
<dbReference type="CDD" id="cd00254">
    <property type="entry name" value="LT-like"/>
    <property type="match status" value="1"/>
</dbReference>
<keyword evidence="1" id="KW-1171">Viral genome ejection through host cell envelope</keyword>
<keyword evidence="1" id="KW-1236">Degradation of host peptidoglycans during virus entry</keyword>
<reference evidence="3" key="1">
    <citation type="submission" date="2023-12" db="EMBL/GenBank/DDBJ databases">
        <title>Determinants of phage host range in porcine enterotoxigenic Escherichia coli.</title>
        <authorList>
            <person name="Gambino M."/>
            <person name="Broendsted L."/>
            <person name="Jensen C.M."/>
        </authorList>
    </citation>
    <scope>NUCLEOTIDE SEQUENCE</scope>
</reference>
<name>A0AAU6PXT5_9CAUD</name>
<comment type="catalytic activity">
    <reaction evidence="1">
        <text>Exolytic cleavage of the (1-&gt;4)-beta-glycosidic linkage between N-acetylmuramic acid (MurNAc) and N-acetylglucosamine (GlcNAc) residues in peptidoglycan, from either the reducing or the non-reducing ends of the peptidoglycan chains, with concomitant formation of a 1,6-anhydrobond in the MurNAc residue.</text>
        <dbReference type="EC" id="4.2.2.n1"/>
    </reaction>
</comment>
<dbReference type="PROSITE" id="PS00922">
    <property type="entry name" value="TRANSGLYCOSYLASE"/>
    <property type="match status" value="1"/>
</dbReference>
<dbReference type="PANTHER" id="PTHR37423:SF2">
    <property type="entry name" value="MEMBRANE-BOUND LYTIC MUREIN TRANSGLYCOSYLASE C"/>
    <property type="match status" value="1"/>
</dbReference>
<keyword evidence="1" id="KW-0081">Bacteriolytic enzyme</keyword>
<dbReference type="PANTHER" id="PTHR37423">
    <property type="entry name" value="SOLUBLE LYTIC MUREIN TRANSGLYCOSYLASE-RELATED"/>
    <property type="match status" value="1"/>
</dbReference>
<dbReference type="EC" id="4.2.2.n1" evidence="1"/>
<dbReference type="Gene3D" id="1.10.530.10">
    <property type="match status" value="1"/>
</dbReference>
<dbReference type="InterPro" id="IPR000189">
    <property type="entry name" value="Transglyc_AS"/>
</dbReference>
<gene>
    <name evidence="3" type="ORF">ETEP21B_37</name>
</gene>
<keyword evidence="1" id="KW-0175">Coiled coil</keyword>
<feature type="topological domain" description="Cytoplasmic" evidence="1">
    <location>
        <begin position="1156"/>
        <end position="1315"/>
    </location>
</feature>
<evidence type="ECO:0000256" key="1">
    <source>
        <dbReference type="HAMAP-Rule" id="MF_04121"/>
    </source>
</evidence>
<keyword evidence="1" id="KW-0812">Transmembrane</keyword>
<dbReference type="HAMAP" id="MF_04121">
    <property type="entry name" value="TRANSGLYCOSYLASE_T7"/>
    <property type="match status" value="1"/>
</dbReference>
<dbReference type="EMBL" id="OR979722">
    <property type="protein sequence ID" value="WYD65256.1"/>
    <property type="molecule type" value="Genomic_DNA"/>
</dbReference>
<dbReference type="GO" id="GO:0098994">
    <property type="term" value="P:symbiont entry into host cell via disruption of host cell envelope"/>
    <property type="evidence" value="ECO:0007669"/>
    <property type="project" value="UniProtKB-KW"/>
</dbReference>
<sequence length="1315" mass="143288">MDKYNPNEPHEYDALFQQAADTHGVSYGLLRKVGWVESRFKPTAQSPTGPRGVMQFTKATGQAYGLQNDEDFNDPAKSIDAGARYLADLVKKYNGDELKAALAYNQGEGRNGKPQLEAYDSGNFAGIGDEGRNYLRSLLDVAKSPKSGDIESFGGITPKGKGIPFDTAMSGIGKKGKVTTELPESHSMSFQGKEQAAPNQPFGKDYWEEKGTTLDEANERSTFFGFGNATEAELSNSTLGVAFRAGKRDNGFDVVTDVLQPTRFNSHIWSPEELERIRNEVKNPAYMNVVLGGSSDNLDELIKLANENYELDAKAADAGLGAKLSAGIIGAGVDPLTYVPIAGTAAKGFKLVNKALIVGAQAGALNVASEGLRTSVAGGDAHYAEAALAGMLFAGGLTAIADGVAAGLRKSGAEQIENPFAAAQMRFEARETARNTGGHDASRMPPSEDRVFSQHNGVEYSPLETEPGAVVLRDGSIISDTNLANPMTAKEFAEVDPERAAWGLPMRGLSEIGLRTLRSEHAEIRGLAKDLIRSPTGMESGSHGKFGATASDIKERLHSTNQRTYNDLYDAMKEAMADPEWSVGMFKRGSQGARQEIYRRAAIAIERPELQANLTKAERKVMDIMKEHFDLKREMMENPAMFGNKATSIFPNSRHKGTYVPHVYSREAKQLYSQALGGSDGLQEAIAASWMTSYRSRPEVKARVDEHLAETLGIDPKAVTEEMVMKHASDKAYGIAKTDEFNSSSVIDDNIEGLVGIENNSFLEARNLFDSDMPVTLPNGQQFSVNDLRDFDMKHVMPAYDRRVDGDIAIMGGTGKTTAELKDSIMALDKKSEGKGTMKGEVEALKDTVKILTGRARRNQDTMGDTMVRALSDMSFFTKNAYMGLQNLTEISGLLAKGNTRAMLHGIPALRDLAFRNKPVSGKELKELHSMVFGKEFDDLIRPTRQDIIQRLRESTDTPDVAAKVVGTVKHTTQELAARSPFTKFLNGTSNYILDMARQGVMGDVVTHAITGKGANKWIKGDMLKSASISKEQWEGIQNLIRENVTQGADGKYTFKDKRKLANDPRAMDLWRLADKVADETMLRPHKVSLQDSHAFGAAAKLVLQFKSFVIKSMNSKFIRSGNEAFKNHRAMDMALTYAISGGIAGSYYVAQAHLKAAGLPKEQQKDYLKKALDPKMIAYAAASRSSHLGSPLSIANFAMGAAGYDQGLMVRSTILPKGEDKRERNKAVTSRDMSDSIMGALGEQIPALGFAGATFAAGRNAYGVLTAPNKVTEREMMTGLMNAHREMVPNDPITQQMLIKFYEANGVHLKSDKK</sequence>
<keyword evidence="1" id="KW-1160">Virus entry into host cell</keyword>
<evidence type="ECO:0000313" key="3">
    <source>
        <dbReference type="EMBL" id="WYD65256.1"/>
    </source>
</evidence>
<dbReference type="InterPro" id="IPR023346">
    <property type="entry name" value="Lysozyme-like_dom_sf"/>
</dbReference>
<dbReference type="GO" id="GO:0031640">
    <property type="term" value="P:killing of cells of another organism"/>
    <property type="evidence" value="ECO:0007669"/>
    <property type="project" value="UniProtKB-KW"/>
</dbReference>
<dbReference type="GO" id="GO:0000270">
    <property type="term" value="P:peptidoglycan metabolic process"/>
    <property type="evidence" value="ECO:0007669"/>
    <property type="project" value="InterPro"/>
</dbReference>
<dbReference type="InterPro" id="IPR008258">
    <property type="entry name" value="Transglycosylase_SLT_dom_1"/>
</dbReference>
<feature type="domain" description="Transglycosylase SLT" evidence="2">
    <location>
        <begin position="15"/>
        <end position="120"/>
    </location>
</feature>
<dbReference type="GO" id="GO:0016787">
    <property type="term" value="F:hydrolase activity"/>
    <property type="evidence" value="ECO:0007669"/>
    <property type="project" value="UniProtKB-KW"/>
</dbReference>
<keyword evidence="1" id="KW-1162">Viral penetration into host cytoplasm</keyword>
<keyword evidence="1" id="KW-1244">Viral short tail ejection system</keyword>
<dbReference type="SUPFAM" id="SSF53955">
    <property type="entry name" value="Lysozyme-like"/>
    <property type="match status" value="1"/>
</dbReference>
<dbReference type="InterPro" id="IPR038994">
    <property type="entry name" value="Gp16"/>
</dbReference>
<proteinExistence type="inferred from homology"/>
<dbReference type="GO" id="GO:0099002">
    <property type="term" value="P:symbiont genome ejection through host cell envelope, short tail mechanism"/>
    <property type="evidence" value="ECO:0007669"/>
    <property type="project" value="UniProtKB-UniRule"/>
</dbReference>
<comment type="similarity">
    <text evidence="1">Belongs to the transglycosylase Slt family.</text>
</comment>
<keyword evidence="1" id="KW-1030">Host cell inner membrane</keyword>
<keyword evidence="1" id="KW-1032">Host cell membrane</keyword>
<comment type="caution">
    <text evidence="1">Lacks conserved residue(s) required for the propagation of feature annotation.</text>
</comment>
<organism evidence="3">
    <name type="scientific">Escherichia phage ETEP21B</name>
    <dbReference type="NCBI Taxonomy" id="3117681"/>
    <lineage>
        <taxon>Viruses</taxon>
        <taxon>Duplodnaviria</taxon>
        <taxon>Heunggongvirae</taxon>
        <taxon>Uroviricota</taxon>
        <taxon>Caudoviricetes</taxon>
        <taxon>Autographivirales</taxon>
        <taxon>Autotranscriptaviridae</taxon>
        <taxon>Studiervirinae</taxon>
        <taxon>Berlinvirus</taxon>
    </lineage>
</organism>
<feature type="topological domain" description="Periplasmic" evidence="1">
    <location>
        <begin position="1"/>
        <end position="1134"/>
    </location>
</feature>
<dbReference type="GO" id="GO:0044423">
    <property type="term" value="C:virion component"/>
    <property type="evidence" value="ECO:0007669"/>
    <property type="project" value="UniProtKB-UniRule"/>
</dbReference>
<evidence type="ECO:0000259" key="2">
    <source>
        <dbReference type="Pfam" id="PF01464"/>
    </source>
</evidence>
<keyword evidence="1" id="KW-0946">Virion</keyword>
<keyword evidence="1" id="KW-1043">Host membrane</keyword>
<dbReference type="GO" id="GO:0016020">
    <property type="term" value="C:membrane"/>
    <property type="evidence" value="ECO:0007669"/>
    <property type="project" value="InterPro"/>
</dbReference>
<dbReference type="Pfam" id="PF01464">
    <property type="entry name" value="SLT"/>
    <property type="match status" value="1"/>
</dbReference>
<keyword evidence="1" id="KW-0456">Lyase</keyword>
<dbReference type="GO" id="GO:0042742">
    <property type="term" value="P:defense response to bacterium"/>
    <property type="evidence" value="ECO:0007669"/>
    <property type="project" value="UniProtKB-KW"/>
</dbReference>
<protein>
    <recommendedName>
        <fullName evidence="1">Peptidoglycan transglycosylase gp16</fullName>
        <ecNumber evidence="1">4.2.2.n1</ecNumber>
    </recommendedName>
    <alternativeName>
        <fullName evidence="1">Internal core protein gp16</fullName>
    </alternativeName>
</protein>
<feature type="coiled-coil region" evidence="1">
    <location>
        <begin position="607"/>
        <end position="634"/>
    </location>
</feature>
<keyword evidence="1" id="KW-0472">Membrane</keyword>
<dbReference type="GO" id="GO:0098932">
    <property type="term" value="P:symbiont entry into host cell via disruption of host cell wall peptidoglycan"/>
    <property type="evidence" value="ECO:0007669"/>
    <property type="project" value="UniProtKB-UniRule"/>
</dbReference>
<comment type="subunit">
    <text evidence="1">Homotetramer. Interacts with gp15; after ejection the gp15-gp16 complex composed of a gp15 octamer and a gp16 tetramer probably binds both the viral DNA and the host inner membrane.</text>
</comment>